<feature type="domain" description="MYND-type" evidence="6">
    <location>
        <begin position="619"/>
        <end position="656"/>
    </location>
</feature>
<keyword evidence="8" id="KW-1185">Reference proteome</keyword>
<dbReference type="FunFam" id="6.10.140.2220:FF:000022">
    <property type="entry name" value="Leucine-rich repeat-containing protein"/>
    <property type="match status" value="1"/>
</dbReference>
<dbReference type="PROSITE" id="PS50865">
    <property type="entry name" value="ZF_MYND_2"/>
    <property type="match status" value="1"/>
</dbReference>
<accession>A0AAN7QBQ5</accession>
<evidence type="ECO:0000256" key="3">
    <source>
        <dbReference type="ARBA" id="ARBA00022833"/>
    </source>
</evidence>
<proteinExistence type="predicted"/>
<reference evidence="8" key="1">
    <citation type="submission" date="2023-01" db="EMBL/GenBank/DDBJ databases">
        <title>Key to firefly adult light organ development and bioluminescence: homeobox transcription factors regulate luciferase expression and transportation to peroxisome.</title>
        <authorList>
            <person name="Fu X."/>
        </authorList>
    </citation>
    <scope>NUCLEOTIDE SEQUENCE [LARGE SCALE GENOMIC DNA]</scope>
</reference>
<feature type="region of interest" description="Disordered" evidence="5">
    <location>
        <begin position="99"/>
        <end position="200"/>
    </location>
</feature>
<comment type="caution">
    <text evidence="7">The sequence shown here is derived from an EMBL/GenBank/DDBJ whole genome shotgun (WGS) entry which is preliminary data.</text>
</comment>
<organism evidence="7 8">
    <name type="scientific">Aquatica leii</name>
    <dbReference type="NCBI Taxonomy" id="1421715"/>
    <lineage>
        <taxon>Eukaryota</taxon>
        <taxon>Metazoa</taxon>
        <taxon>Ecdysozoa</taxon>
        <taxon>Arthropoda</taxon>
        <taxon>Hexapoda</taxon>
        <taxon>Insecta</taxon>
        <taxon>Pterygota</taxon>
        <taxon>Neoptera</taxon>
        <taxon>Endopterygota</taxon>
        <taxon>Coleoptera</taxon>
        <taxon>Polyphaga</taxon>
        <taxon>Elateriformia</taxon>
        <taxon>Elateroidea</taxon>
        <taxon>Lampyridae</taxon>
        <taxon>Luciolinae</taxon>
        <taxon>Aquatica</taxon>
    </lineage>
</organism>
<evidence type="ECO:0000256" key="5">
    <source>
        <dbReference type="SAM" id="MobiDB-lite"/>
    </source>
</evidence>
<dbReference type="PROSITE" id="PS01360">
    <property type="entry name" value="ZF_MYND_1"/>
    <property type="match status" value="1"/>
</dbReference>
<evidence type="ECO:0000313" key="7">
    <source>
        <dbReference type="EMBL" id="KAK4872478.1"/>
    </source>
</evidence>
<dbReference type="Gene3D" id="6.10.140.2220">
    <property type="match status" value="1"/>
</dbReference>
<sequence length="658" mass="73233">MDVFAQEDAVENFLAGESKEFNDDLILSNVDEDIEFKRENVLELENNVLGDCDLSNGDNVKDEKNIIDYKRYRRNSLVNALKKRSIRCLNKMHVMEDVREGSDVPGAQPSSPGHAEQRPNIQEIPQVANENSVETEETSNQTNGETKETTEETKSEDKPENKVKEESEVASIPEDASNDSTNEESAKRKFESEEESSHKRLRSTIDQNYVLREKIFGEYVDNAGCTTVAQIQMQMDQIVSEIRTLNDLAREKEKEWNNIIHLKKMKEELLLRVQRRKQVMMLSNDKIDWNDVDSSESQLDLDKNSKNLVIYSSSGTKIPSDSSSKQKSKNLPSTVIEINGHSGDLRQNKQRPVLDVQSIIADYRQRHPEAVPRRGRRIRSLYNQGDSSMVRSGNGSVMSFSSISLGSGSQVKQNLSASSVEANTELGLLLTAVDNGKSSGTKSLTDSSQLESASFKDVLMQFAKLSQTERQDLLQTAMKPPPYSEVTVHPVPAHTQTTSNSLLHGILTKTQSRSENNKSTFSPTLARLLTAPERAAISPHSNHNTPVSISDMLSNNKARNEITITPVGGQFDLPVKEKQGDEEEVEDGADRLVIDESEALDGRKCADNGSDAGDEVPQCQGCNQKPAQFVCAGCGNQWYCSRECQVVAWDEHSEVCSG</sequence>
<keyword evidence="1" id="KW-0479">Metal-binding</keyword>
<keyword evidence="3" id="KW-0862">Zinc</keyword>
<evidence type="ECO:0000256" key="4">
    <source>
        <dbReference type="PROSITE-ProRule" id="PRU00134"/>
    </source>
</evidence>
<protein>
    <recommendedName>
        <fullName evidence="6">MYND-type domain-containing protein</fullName>
    </recommendedName>
</protein>
<evidence type="ECO:0000256" key="2">
    <source>
        <dbReference type="ARBA" id="ARBA00022771"/>
    </source>
</evidence>
<gene>
    <name evidence="7" type="ORF">RN001_014507</name>
</gene>
<dbReference type="SUPFAM" id="SSF144232">
    <property type="entry name" value="HIT/MYND zinc finger-like"/>
    <property type="match status" value="1"/>
</dbReference>
<dbReference type="Proteomes" id="UP001353858">
    <property type="component" value="Unassembled WGS sequence"/>
</dbReference>
<feature type="compositionally biased region" description="Basic and acidic residues" evidence="5">
    <location>
        <begin position="184"/>
        <end position="198"/>
    </location>
</feature>
<dbReference type="InterPro" id="IPR002893">
    <property type="entry name" value="Znf_MYND"/>
</dbReference>
<dbReference type="Pfam" id="PF01753">
    <property type="entry name" value="zf-MYND"/>
    <property type="match status" value="1"/>
</dbReference>
<dbReference type="GO" id="GO:0008270">
    <property type="term" value="F:zinc ion binding"/>
    <property type="evidence" value="ECO:0007669"/>
    <property type="project" value="UniProtKB-KW"/>
</dbReference>
<feature type="compositionally biased region" description="Basic and acidic residues" evidence="5">
    <location>
        <begin position="145"/>
        <end position="167"/>
    </location>
</feature>
<keyword evidence="2 4" id="KW-0863">Zinc-finger</keyword>
<feature type="region of interest" description="Disordered" evidence="5">
    <location>
        <begin position="313"/>
        <end position="332"/>
    </location>
</feature>
<evidence type="ECO:0000259" key="6">
    <source>
        <dbReference type="PROSITE" id="PS50865"/>
    </source>
</evidence>
<evidence type="ECO:0000313" key="8">
    <source>
        <dbReference type="Proteomes" id="UP001353858"/>
    </source>
</evidence>
<name>A0AAN7QBQ5_9COLE</name>
<dbReference type="EMBL" id="JARPUR010000007">
    <property type="protein sequence ID" value="KAK4872478.1"/>
    <property type="molecule type" value="Genomic_DNA"/>
</dbReference>
<dbReference type="AlphaFoldDB" id="A0AAN7QBQ5"/>
<evidence type="ECO:0000256" key="1">
    <source>
        <dbReference type="ARBA" id="ARBA00022723"/>
    </source>
</evidence>